<dbReference type="EMBL" id="JAENHL010000007">
    <property type="protein sequence ID" value="MBK1867425.1"/>
    <property type="molecule type" value="Genomic_DNA"/>
</dbReference>
<name>A0ACC5R444_9HYPH</name>
<protein>
    <submittedName>
        <fullName evidence="1">ABC transporter substrate-binding protein</fullName>
    </submittedName>
</protein>
<accession>A0ACC5R444</accession>
<keyword evidence="2" id="KW-1185">Reference proteome</keyword>
<dbReference type="Proteomes" id="UP000616151">
    <property type="component" value="Unassembled WGS sequence"/>
</dbReference>
<proteinExistence type="predicted"/>
<evidence type="ECO:0000313" key="1">
    <source>
        <dbReference type="EMBL" id="MBK1867425.1"/>
    </source>
</evidence>
<organism evidence="1 2">
    <name type="scientific">Taklimakanibacter albus</name>
    <dbReference type="NCBI Taxonomy" id="2800327"/>
    <lineage>
        <taxon>Bacteria</taxon>
        <taxon>Pseudomonadati</taxon>
        <taxon>Pseudomonadota</taxon>
        <taxon>Alphaproteobacteria</taxon>
        <taxon>Hyphomicrobiales</taxon>
        <taxon>Aestuariivirgaceae</taxon>
        <taxon>Taklimakanibacter</taxon>
    </lineage>
</organism>
<gene>
    <name evidence="1" type="ORF">JHL16_13800</name>
</gene>
<reference evidence="1" key="1">
    <citation type="submission" date="2021-01" db="EMBL/GenBank/DDBJ databases">
        <authorList>
            <person name="Sun Q."/>
        </authorList>
    </citation>
    <scope>NUCLEOTIDE SEQUENCE</scope>
    <source>
        <strain evidence="1">YIM B02566</strain>
    </source>
</reference>
<sequence length="393" mass="41521">MKKIYAIKAAMLALLLGGGYALADEDVKVGFALALSGFIAPYDDGPYKAAQLAIDDINTKGGLLGKKLIAVASDTKSDVDVGAIAATDVIGKGARVIMVTCDFDFGAPAAIVAQSQNVFAFSSCAADPKFGVQGIGPNAYTLATATLTQGSILAEFAYKQANLKTAYLLTDTSGEYMKSLCASFERRFIELAGEAGIVGKDNFHGLNDTSIAGQISRLKASPKQPEAVMFCGAGSAGASFIRQIRATGIDLPLLAGESMDGAYWLGAVPDLSNFYVLAYGSAFGNDPDAKINDFTTRFTAKFGEQPATSHALTGYSVIEAWALAVERAGTFDTDAVRAELDKLKDEPFLAGKTSFTPEAHINLDRPMLVFNIVNGKHEPIGRFSSEVIPELKF</sequence>
<evidence type="ECO:0000313" key="2">
    <source>
        <dbReference type="Proteomes" id="UP000616151"/>
    </source>
</evidence>
<comment type="caution">
    <text evidence="1">The sequence shown here is derived from an EMBL/GenBank/DDBJ whole genome shotgun (WGS) entry which is preliminary data.</text>
</comment>